<name>A0ABY4HDN7_9BACI</name>
<accession>A0ABY4HDN7</accession>
<reference evidence="1" key="1">
    <citation type="submission" date="2022-04" db="EMBL/GenBank/DDBJ databases">
        <title>Halobacillus sp. isolated from saltern.</title>
        <authorList>
            <person name="Won M."/>
            <person name="Lee C.-M."/>
            <person name="Woen H.-Y."/>
            <person name="Kwon S.-W."/>
        </authorList>
    </citation>
    <scope>NUCLEOTIDE SEQUENCE</scope>
    <source>
        <strain evidence="1">SSHM10-5</strain>
    </source>
</reference>
<evidence type="ECO:0000313" key="2">
    <source>
        <dbReference type="Proteomes" id="UP000830326"/>
    </source>
</evidence>
<dbReference type="Proteomes" id="UP000830326">
    <property type="component" value="Chromosome"/>
</dbReference>
<organism evidence="1 2">
    <name type="scientific">Halobacillus amylolyticus</name>
    <dbReference type="NCBI Taxonomy" id="2932259"/>
    <lineage>
        <taxon>Bacteria</taxon>
        <taxon>Bacillati</taxon>
        <taxon>Bacillota</taxon>
        <taxon>Bacilli</taxon>
        <taxon>Bacillales</taxon>
        <taxon>Bacillaceae</taxon>
        <taxon>Halobacillus</taxon>
    </lineage>
</organism>
<proteinExistence type="predicted"/>
<protein>
    <submittedName>
        <fullName evidence="1">Uncharacterized protein</fullName>
    </submittedName>
</protein>
<dbReference type="RefSeq" id="WP_245034247.1">
    <property type="nucleotide sequence ID" value="NZ_CP095075.1"/>
</dbReference>
<dbReference type="EMBL" id="CP095075">
    <property type="protein sequence ID" value="UOR12999.1"/>
    <property type="molecule type" value="Genomic_DNA"/>
</dbReference>
<keyword evidence="2" id="KW-1185">Reference proteome</keyword>
<evidence type="ECO:0000313" key="1">
    <source>
        <dbReference type="EMBL" id="UOR12999.1"/>
    </source>
</evidence>
<gene>
    <name evidence="1" type="ORF">MUO15_05735</name>
</gene>
<sequence>MTMNPLDDFLYQLNKYVEYSTELRSSFEHLTEHEKNIIRDSHPTGSDPLTVTKQAYDWHDVLFKKVENEKSRS</sequence>